<keyword evidence="9" id="KW-0804">Transcription</keyword>
<accession>A0A195CKT0</accession>
<dbReference type="GO" id="GO:0008270">
    <property type="term" value="F:zinc ion binding"/>
    <property type="evidence" value="ECO:0007669"/>
    <property type="project" value="UniProtKB-KW"/>
</dbReference>
<keyword evidence="15" id="KW-1185">Reference proteome</keyword>
<keyword evidence="5" id="KW-0862">Zinc</keyword>
<dbReference type="Gene3D" id="6.20.210.20">
    <property type="entry name" value="THAP domain"/>
    <property type="match status" value="1"/>
</dbReference>
<dbReference type="EMBL" id="KQ977622">
    <property type="protein sequence ID" value="KYN01326.1"/>
    <property type="molecule type" value="Genomic_DNA"/>
</dbReference>
<proteinExistence type="inferred from homology"/>
<organism evidence="14 15">
    <name type="scientific">Cyphomyrmex costatus</name>
    <dbReference type="NCBI Taxonomy" id="456900"/>
    <lineage>
        <taxon>Eukaryota</taxon>
        <taxon>Metazoa</taxon>
        <taxon>Ecdysozoa</taxon>
        <taxon>Arthropoda</taxon>
        <taxon>Hexapoda</taxon>
        <taxon>Insecta</taxon>
        <taxon>Pterygota</taxon>
        <taxon>Neoptera</taxon>
        <taxon>Endopterygota</taxon>
        <taxon>Hymenoptera</taxon>
        <taxon>Apocrita</taxon>
        <taxon>Aculeata</taxon>
        <taxon>Formicoidea</taxon>
        <taxon>Formicidae</taxon>
        <taxon>Myrmicinae</taxon>
        <taxon>Cyphomyrmex</taxon>
    </lineage>
</organism>
<evidence type="ECO:0000256" key="7">
    <source>
        <dbReference type="ARBA" id="ARBA00023054"/>
    </source>
</evidence>
<dbReference type="PROSITE" id="PS50950">
    <property type="entry name" value="ZF_THAP"/>
    <property type="match status" value="1"/>
</dbReference>
<dbReference type="GO" id="GO:0043565">
    <property type="term" value="F:sequence-specific DNA binding"/>
    <property type="evidence" value="ECO:0007669"/>
    <property type="project" value="InterPro"/>
</dbReference>
<dbReference type="SMART" id="SM00980">
    <property type="entry name" value="THAP"/>
    <property type="match status" value="1"/>
</dbReference>
<dbReference type="Proteomes" id="UP000078542">
    <property type="component" value="Unassembled WGS sequence"/>
</dbReference>
<evidence type="ECO:0000313" key="14">
    <source>
        <dbReference type="EMBL" id="KYN01326.1"/>
    </source>
</evidence>
<keyword evidence="11" id="KW-0131">Cell cycle</keyword>
<keyword evidence="7" id="KW-0175">Coiled coil</keyword>
<evidence type="ECO:0000256" key="11">
    <source>
        <dbReference type="ARBA" id="ARBA00023306"/>
    </source>
</evidence>
<comment type="similarity">
    <text evidence="2">Belongs to the THAP1 family.</text>
</comment>
<evidence type="ECO:0000259" key="13">
    <source>
        <dbReference type="PROSITE" id="PS50950"/>
    </source>
</evidence>
<evidence type="ECO:0000256" key="6">
    <source>
        <dbReference type="ARBA" id="ARBA00023015"/>
    </source>
</evidence>
<keyword evidence="3" id="KW-0479">Metal-binding</keyword>
<evidence type="ECO:0000256" key="2">
    <source>
        <dbReference type="ARBA" id="ARBA00006177"/>
    </source>
</evidence>
<dbReference type="InterPro" id="IPR026516">
    <property type="entry name" value="THAP1/10"/>
</dbReference>
<comment type="subcellular location">
    <subcellularLocation>
        <location evidence="1">Nucleus</location>
        <location evidence="1">Nucleoplasm</location>
    </subcellularLocation>
</comment>
<evidence type="ECO:0000256" key="10">
    <source>
        <dbReference type="ARBA" id="ARBA00023242"/>
    </source>
</evidence>
<feature type="domain" description="THAP-type" evidence="13">
    <location>
        <begin position="1"/>
        <end position="76"/>
    </location>
</feature>
<dbReference type="SUPFAM" id="SSF57716">
    <property type="entry name" value="Glucocorticoid receptor-like (DNA-binding domain)"/>
    <property type="match status" value="1"/>
</dbReference>
<keyword evidence="4 12" id="KW-0863">Zinc-finger</keyword>
<evidence type="ECO:0000256" key="5">
    <source>
        <dbReference type="ARBA" id="ARBA00022833"/>
    </source>
</evidence>
<evidence type="ECO:0000256" key="8">
    <source>
        <dbReference type="ARBA" id="ARBA00023125"/>
    </source>
</evidence>
<dbReference type="SMART" id="SM00692">
    <property type="entry name" value="DM3"/>
    <property type="match status" value="1"/>
</dbReference>
<evidence type="ECO:0000256" key="12">
    <source>
        <dbReference type="PROSITE-ProRule" id="PRU00309"/>
    </source>
</evidence>
<evidence type="ECO:0000256" key="3">
    <source>
        <dbReference type="ARBA" id="ARBA00022723"/>
    </source>
</evidence>
<evidence type="ECO:0000256" key="4">
    <source>
        <dbReference type="ARBA" id="ARBA00022771"/>
    </source>
</evidence>
<protein>
    <recommendedName>
        <fullName evidence="13">THAP-type domain-containing protein</fullName>
    </recommendedName>
</protein>
<gene>
    <name evidence="14" type="ORF">ALC62_07945</name>
</gene>
<reference evidence="14 15" key="1">
    <citation type="submission" date="2016-03" db="EMBL/GenBank/DDBJ databases">
        <title>Cyphomyrmex costatus WGS genome.</title>
        <authorList>
            <person name="Nygaard S."/>
            <person name="Hu H."/>
            <person name="Boomsma J."/>
            <person name="Zhang G."/>
        </authorList>
    </citation>
    <scope>NUCLEOTIDE SEQUENCE [LARGE SCALE GENOMIC DNA]</scope>
    <source>
        <strain evidence="14">MS0001</strain>
        <tissue evidence="14">Whole body</tissue>
    </source>
</reference>
<dbReference type="PANTHER" id="PTHR46600:SF1">
    <property type="entry name" value="THAP DOMAIN-CONTAINING PROTEIN 1"/>
    <property type="match status" value="1"/>
</dbReference>
<dbReference type="Pfam" id="PF05485">
    <property type="entry name" value="THAP"/>
    <property type="match status" value="1"/>
</dbReference>
<dbReference type="AlphaFoldDB" id="A0A195CKT0"/>
<sequence length="166" mass="19693">MPHCVVNCCNNSYSKGFVMLRFPTDPIIREKWRIAVGREENWRATINHRLCEKHFKRDDWIVYRKRIKKDAVPTLFFCNDNLDVTISETSIDQSLTNPNHIELRNQNYIEHNYFRSNVKLCQHTHLDCSSRQELFSNSNVKQENITESQVIIKTEIDIELEDFSSS</sequence>
<evidence type="ECO:0000256" key="1">
    <source>
        <dbReference type="ARBA" id="ARBA00004642"/>
    </source>
</evidence>
<dbReference type="GO" id="GO:0005654">
    <property type="term" value="C:nucleoplasm"/>
    <property type="evidence" value="ECO:0007669"/>
    <property type="project" value="UniProtKB-SubCell"/>
</dbReference>
<name>A0A195CKT0_9HYME</name>
<evidence type="ECO:0000313" key="15">
    <source>
        <dbReference type="Proteomes" id="UP000078542"/>
    </source>
</evidence>
<evidence type="ECO:0000256" key="9">
    <source>
        <dbReference type="ARBA" id="ARBA00023163"/>
    </source>
</evidence>
<keyword evidence="6" id="KW-0805">Transcription regulation</keyword>
<keyword evidence="8 12" id="KW-0238">DNA-binding</keyword>
<dbReference type="InterPro" id="IPR038441">
    <property type="entry name" value="THAP_Znf_sf"/>
</dbReference>
<keyword evidence="10" id="KW-0539">Nucleus</keyword>
<dbReference type="InterPro" id="IPR006612">
    <property type="entry name" value="THAP_Znf"/>
</dbReference>
<dbReference type="PANTHER" id="PTHR46600">
    <property type="entry name" value="THAP DOMAIN-CONTAINING"/>
    <property type="match status" value="1"/>
</dbReference>